<feature type="transmembrane region" description="Helical" evidence="1">
    <location>
        <begin position="6"/>
        <end position="25"/>
    </location>
</feature>
<gene>
    <name evidence="3" type="ORF">BUY44_05950</name>
    <name evidence="4" type="ORF">BUY47_03590</name>
    <name evidence="5" type="ORF">BUY48_00050</name>
</gene>
<proteinExistence type="predicted"/>
<feature type="domain" description="DUF218" evidence="2">
    <location>
        <begin position="148"/>
        <end position="269"/>
    </location>
</feature>
<dbReference type="GO" id="GO:0000270">
    <property type="term" value="P:peptidoglycan metabolic process"/>
    <property type="evidence" value="ECO:0007669"/>
    <property type="project" value="TreeGrafter"/>
</dbReference>
<evidence type="ECO:0000259" key="2">
    <source>
        <dbReference type="Pfam" id="PF02698"/>
    </source>
</evidence>
<accession>A0A2K4DT81</accession>
<evidence type="ECO:0000256" key="1">
    <source>
        <dbReference type="SAM" id="Phobius"/>
    </source>
</evidence>
<dbReference type="GeneID" id="48887222"/>
<dbReference type="Proteomes" id="UP000242547">
    <property type="component" value="Unassembled WGS sequence"/>
</dbReference>
<dbReference type="AlphaFoldDB" id="A0A2K4DT81"/>
<dbReference type="InterPro" id="IPR051599">
    <property type="entry name" value="Cell_Envelope_Assoc"/>
</dbReference>
<dbReference type="InterPro" id="IPR003848">
    <property type="entry name" value="DUF218"/>
</dbReference>
<dbReference type="Proteomes" id="UP000243350">
    <property type="component" value="Unassembled WGS sequence"/>
</dbReference>
<dbReference type="Pfam" id="PF02698">
    <property type="entry name" value="DUF218"/>
    <property type="match status" value="1"/>
</dbReference>
<keyword evidence="6" id="KW-1185">Reference proteome</keyword>
<dbReference type="PANTHER" id="PTHR30336:SF18">
    <property type="entry name" value="MEMBRANE PROTEIN"/>
    <property type="match status" value="1"/>
</dbReference>
<organism evidence="3 7">
    <name type="scientific">Staphylococcus devriesei</name>
    <dbReference type="NCBI Taxonomy" id="586733"/>
    <lineage>
        <taxon>Bacteria</taxon>
        <taxon>Bacillati</taxon>
        <taxon>Bacillota</taxon>
        <taxon>Bacilli</taxon>
        <taxon>Bacillales</taxon>
        <taxon>Staphylococcaceae</taxon>
        <taxon>Staphylococcus</taxon>
    </lineage>
</organism>
<evidence type="ECO:0000313" key="4">
    <source>
        <dbReference type="EMBL" id="PTF15085.1"/>
    </source>
</evidence>
<dbReference type="GO" id="GO:0043164">
    <property type="term" value="P:Gram-negative-bacterium-type cell wall biogenesis"/>
    <property type="evidence" value="ECO:0007669"/>
    <property type="project" value="TreeGrafter"/>
</dbReference>
<dbReference type="PANTHER" id="PTHR30336">
    <property type="entry name" value="INNER MEMBRANE PROTEIN, PROBABLE PERMEASE"/>
    <property type="match status" value="1"/>
</dbReference>
<protein>
    <submittedName>
        <fullName evidence="3">YdcF family protein</fullName>
    </submittedName>
</protein>
<dbReference type="GO" id="GO:0005886">
    <property type="term" value="C:plasma membrane"/>
    <property type="evidence" value="ECO:0007669"/>
    <property type="project" value="TreeGrafter"/>
</dbReference>
<dbReference type="EMBL" id="PYZH01000001">
    <property type="protein sequence ID" value="PTF16822.1"/>
    <property type="molecule type" value="Genomic_DNA"/>
</dbReference>
<reference evidence="3" key="2">
    <citation type="submission" date="2018-03" db="EMBL/GenBank/DDBJ databases">
        <authorList>
            <person name="Keele B.F."/>
        </authorList>
    </citation>
    <scope>NUCLEOTIDE SEQUENCE</scope>
    <source>
        <strain evidence="5">SNUC 4143</strain>
        <strain evidence="3">SNUC 761</strain>
    </source>
</reference>
<keyword evidence="1" id="KW-0472">Membrane</keyword>
<dbReference type="InterPro" id="IPR014729">
    <property type="entry name" value="Rossmann-like_a/b/a_fold"/>
</dbReference>
<evidence type="ECO:0000313" key="7">
    <source>
        <dbReference type="Proteomes" id="UP000242547"/>
    </source>
</evidence>
<dbReference type="OrthoDB" id="9782395at2"/>
<feature type="transmembrane region" description="Helical" evidence="1">
    <location>
        <begin position="85"/>
        <end position="107"/>
    </location>
</feature>
<evidence type="ECO:0000313" key="8">
    <source>
        <dbReference type="Proteomes" id="UP000243350"/>
    </source>
</evidence>
<dbReference type="EMBL" id="PYZL01000031">
    <property type="protein sequence ID" value="PTE73428.1"/>
    <property type="molecule type" value="Genomic_DNA"/>
</dbReference>
<reference evidence="4" key="3">
    <citation type="submission" date="2018-03" db="EMBL/GenBank/DDBJ databases">
        <authorList>
            <person name="Naushad S."/>
        </authorList>
    </citation>
    <scope>NUCLEOTIDE SEQUENCE</scope>
    <source>
        <strain evidence="4">SNUC 1409</strain>
    </source>
</reference>
<dbReference type="EMBL" id="PYZI01000002">
    <property type="protein sequence ID" value="PTF15085.1"/>
    <property type="molecule type" value="Genomic_DNA"/>
</dbReference>
<dbReference type="Gene3D" id="3.40.50.620">
    <property type="entry name" value="HUPs"/>
    <property type="match status" value="1"/>
</dbReference>
<evidence type="ECO:0000313" key="5">
    <source>
        <dbReference type="EMBL" id="PTF16822.1"/>
    </source>
</evidence>
<sequence>MFITILSIIVVLTLVAVLFNISWLLSLPPFIITIISCFIITISDLLTRTLPINLIIIATVSLIGLIVKHYHLFTFEKGLHFLRNIIKHILHVILFLIICLYISTAPLPIVNGIFLWLALITFSACYSFLIYMVWSSAFGRTTSKRKYDLIIVLGAGIFTEQVTPMLADRLNKALAVFNKQSSTCKILVSGGQGLDEPISEALAMQRYLITHGVPKSSIIMESQSTSTYENFSFSKEIISSRFNKSTKMLCITSQFHILRALRFAQKIKLRTDGIGSHTPYHFFDIALIRDFLALMYQYKLLLTVYFAVLFFSALYILL</sequence>
<feature type="transmembrane region" description="Helical" evidence="1">
    <location>
        <begin position="113"/>
        <end position="134"/>
    </location>
</feature>
<feature type="transmembrane region" description="Helical" evidence="1">
    <location>
        <begin position="52"/>
        <end position="73"/>
    </location>
</feature>
<evidence type="ECO:0000313" key="6">
    <source>
        <dbReference type="Proteomes" id="UP000242088"/>
    </source>
</evidence>
<reference evidence="6 7" key="1">
    <citation type="journal article" date="2016" name="Front. Microbiol.">
        <title>Comprehensive Phylogenetic Analysis of Bovine Non-aureus Staphylococci Species Based on Whole-Genome Sequencing.</title>
        <authorList>
            <person name="Naushad S."/>
            <person name="Barkema H.W."/>
            <person name="Luby C."/>
            <person name="Condas L.A."/>
            <person name="Nobrega D.B."/>
            <person name="Carson D.A."/>
            <person name="De Buck J."/>
        </authorList>
    </citation>
    <scope>NUCLEOTIDE SEQUENCE [LARGE SCALE GENOMIC DNA]</scope>
    <source>
        <strain evidence="4 6">SNUC 1409</strain>
        <strain evidence="5 8">SNUC 4143</strain>
        <strain evidence="3 7">SNUC 761</strain>
    </source>
</reference>
<dbReference type="Proteomes" id="UP000242088">
    <property type="component" value="Unassembled WGS sequence"/>
</dbReference>
<comment type="caution">
    <text evidence="3">The sequence shown here is derived from an EMBL/GenBank/DDBJ whole genome shotgun (WGS) entry which is preliminary data.</text>
</comment>
<evidence type="ECO:0000313" key="3">
    <source>
        <dbReference type="EMBL" id="PTE73428.1"/>
    </source>
</evidence>
<dbReference type="RefSeq" id="WP_103165766.1">
    <property type="nucleotide sequence ID" value="NZ_CP130489.1"/>
</dbReference>
<keyword evidence="1" id="KW-1133">Transmembrane helix</keyword>
<feature type="transmembrane region" description="Helical" evidence="1">
    <location>
        <begin position="298"/>
        <end position="317"/>
    </location>
</feature>
<keyword evidence="1" id="KW-0812">Transmembrane</keyword>
<name>A0A2K4DT81_9STAP</name>
<dbReference type="CDD" id="cd06259">
    <property type="entry name" value="YdcF-like"/>
    <property type="match status" value="1"/>
</dbReference>